<reference evidence="2 3" key="1">
    <citation type="submission" date="2017-09" db="EMBL/GenBank/DDBJ databases">
        <title>Evaluation of Pacific Biosciences Sequencing Technology to Finishing C. thermocellum Genome Sequences.</title>
        <authorList>
            <person name="Brown S."/>
        </authorList>
    </citation>
    <scope>NUCLEOTIDE SEQUENCE [LARGE SCALE GENOMIC DNA]</scope>
    <source>
        <strain evidence="2 3">AD2</strain>
    </source>
</reference>
<dbReference type="AlphaFoldDB" id="A0AB36TJA4"/>
<protein>
    <recommendedName>
        <fullName evidence="4">Transposase</fullName>
    </recommendedName>
</protein>
<evidence type="ECO:0008006" key="4">
    <source>
        <dbReference type="Google" id="ProtNLM"/>
    </source>
</evidence>
<name>A0AB36TJA4_ACETH</name>
<sequence>MAKAGKFIKFAEKKILYDKWSPDAVVDLYKLDPKWKDCSIVCTKTLYNYTDQGLLGVRNIDLNLKLRLKIKKKSIRRNKRITGKSIEERPKEIESRETFGH</sequence>
<dbReference type="Proteomes" id="UP000223596">
    <property type="component" value="Unassembled WGS sequence"/>
</dbReference>
<dbReference type="EMBL" id="PDBW01000001">
    <property type="protein sequence ID" value="PFH03848.1"/>
    <property type="molecule type" value="Genomic_DNA"/>
</dbReference>
<evidence type="ECO:0000313" key="2">
    <source>
        <dbReference type="EMBL" id="PFH03848.1"/>
    </source>
</evidence>
<feature type="region of interest" description="Disordered" evidence="1">
    <location>
        <begin position="81"/>
        <end position="101"/>
    </location>
</feature>
<proteinExistence type="predicted"/>
<accession>A0AB36TJA4</accession>
<comment type="caution">
    <text evidence="2">The sequence shown here is derived from an EMBL/GenBank/DDBJ whole genome shotgun (WGS) entry which is preliminary data.</text>
</comment>
<organism evidence="2 3">
    <name type="scientific">Acetivibrio thermocellus AD2</name>
    <dbReference type="NCBI Taxonomy" id="1138384"/>
    <lineage>
        <taxon>Bacteria</taxon>
        <taxon>Bacillati</taxon>
        <taxon>Bacillota</taxon>
        <taxon>Clostridia</taxon>
        <taxon>Eubacteriales</taxon>
        <taxon>Oscillospiraceae</taxon>
        <taxon>Acetivibrio</taxon>
    </lineage>
</organism>
<evidence type="ECO:0000313" key="3">
    <source>
        <dbReference type="Proteomes" id="UP000223596"/>
    </source>
</evidence>
<gene>
    <name evidence="2" type="ORF">M972_112667</name>
</gene>
<feature type="compositionally biased region" description="Basic and acidic residues" evidence="1">
    <location>
        <begin position="85"/>
        <end position="101"/>
    </location>
</feature>
<evidence type="ECO:0000256" key="1">
    <source>
        <dbReference type="SAM" id="MobiDB-lite"/>
    </source>
</evidence>